<dbReference type="AlphaFoldDB" id="A0A177W8S1"/>
<feature type="compositionally biased region" description="Polar residues" evidence="1">
    <location>
        <begin position="322"/>
        <end position="334"/>
    </location>
</feature>
<feature type="region of interest" description="Disordered" evidence="1">
    <location>
        <begin position="1"/>
        <end position="25"/>
    </location>
</feature>
<feature type="region of interest" description="Disordered" evidence="1">
    <location>
        <begin position="213"/>
        <end position="233"/>
    </location>
</feature>
<dbReference type="Proteomes" id="UP000077115">
    <property type="component" value="Unassembled WGS sequence"/>
</dbReference>
<feature type="region of interest" description="Disordered" evidence="1">
    <location>
        <begin position="305"/>
        <end position="334"/>
    </location>
</feature>
<accession>A0A177W8S1</accession>
<protein>
    <submittedName>
        <fullName evidence="2">Uncharacterized protein</fullName>
    </submittedName>
</protein>
<organism evidence="2 3">
    <name type="scientific">Batrachochytrium dendrobatidis (strain JEL423)</name>
    <dbReference type="NCBI Taxonomy" id="403673"/>
    <lineage>
        <taxon>Eukaryota</taxon>
        <taxon>Fungi</taxon>
        <taxon>Fungi incertae sedis</taxon>
        <taxon>Chytridiomycota</taxon>
        <taxon>Chytridiomycota incertae sedis</taxon>
        <taxon>Chytridiomycetes</taxon>
        <taxon>Rhizophydiales</taxon>
        <taxon>Rhizophydiales incertae sedis</taxon>
        <taxon>Batrachochytrium</taxon>
    </lineage>
</organism>
<reference evidence="2 3" key="2">
    <citation type="submission" date="2016-05" db="EMBL/GenBank/DDBJ databases">
        <title>Lineage-specific infection strategies underlie the spectrum of fungal disease in amphibians.</title>
        <authorList>
            <person name="Cuomo C.A."/>
            <person name="Farrer R.A."/>
            <person name="James T."/>
            <person name="Longcore J."/>
            <person name="Birren B."/>
        </authorList>
    </citation>
    <scope>NUCLEOTIDE SEQUENCE [LARGE SCALE GENOMIC DNA]</scope>
    <source>
        <strain evidence="2 3">JEL423</strain>
    </source>
</reference>
<evidence type="ECO:0000313" key="2">
    <source>
        <dbReference type="EMBL" id="OAJ36166.1"/>
    </source>
</evidence>
<name>A0A177W8S1_BATDL</name>
<evidence type="ECO:0000256" key="1">
    <source>
        <dbReference type="SAM" id="MobiDB-lite"/>
    </source>
</evidence>
<dbReference type="EMBL" id="DS022300">
    <property type="protein sequence ID" value="OAJ36166.1"/>
    <property type="molecule type" value="Genomic_DNA"/>
</dbReference>
<feature type="compositionally biased region" description="Polar residues" evidence="1">
    <location>
        <begin position="305"/>
        <end position="314"/>
    </location>
</feature>
<evidence type="ECO:0000313" key="3">
    <source>
        <dbReference type="Proteomes" id="UP000077115"/>
    </source>
</evidence>
<reference evidence="2 3" key="1">
    <citation type="submission" date="2006-10" db="EMBL/GenBank/DDBJ databases">
        <title>The Genome Sequence of Batrachochytrium dendrobatidis JEL423.</title>
        <authorList>
            <consortium name="The Broad Institute Genome Sequencing Platform"/>
            <person name="Birren B."/>
            <person name="Lander E."/>
            <person name="Galagan J."/>
            <person name="Cuomo C."/>
            <person name="Devon K."/>
            <person name="Jaffe D."/>
            <person name="Butler J."/>
            <person name="Alvarez P."/>
            <person name="Gnerre S."/>
            <person name="Grabherr M."/>
            <person name="Kleber M."/>
            <person name="Mauceli E."/>
            <person name="Brockman W."/>
            <person name="Young S."/>
            <person name="LaButti K."/>
            <person name="Sykes S."/>
            <person name="DeCaprio D."/>
            <person name="Crawford M."/>
            <person name="Koehrsen M."/>
            <person name="Engels R."/>
            <person name="Montgomery P."/>
            <person name="Pearson M."/>
            <person name="Howarth C."/>
            <person name="Larson L."/>
            <person name="White J."/>
            <person name="O'Leary S."/>
            <person name="Kodira C."/>
            <person name="Zeng Q."/>
            <person name="Yandava C."/>
            <person name="Alvarado L."/>
            <person name="Longcore J."/>
            <person name="James T."/>
        </authorList>
    </citation>
    <scope>NUCLEOTIDE SEQUENCE [LARGE SCALE GENOMIC DNA]</scope>
    <source>
        <strain evidence="2 3">JEL423</strain>
    </source>
</reference>
<proteinExistence type="predicted"/>
<gene>
    <name evidence="2" type="ORF">BDEG_20368</name>
</gene>
<feature type="compositionally biased region" description="Basic and acidic residues" evidence="1">
    <location>
        <begin position="215"/>
        <end position="225"/>
    </location>
</feature>
<sequence length="379" mass="42588">MGHDTFAHISTGASHDSRSPYSTTSSTTYVNWLPIYQSKFTLHLKTPEKHAAQSSFSPTDIAQPTQNHGRKQIIKPGTGFSKNCSSYVEYDPAIDETQYQFSKEAHLTSHGQSYISPQNATKKSSKPLYIAQDVIESGFTRLPKYNVTDQGQQYLTNQSEAKSKFTESAHVLHQPSADRSRILQSSSAFTTDVGHLHAFGHLVDSPFANVQTKQDQWRQKSEKMGQYRMDPNGFTRSVGSRILDYKTNPLGIISKNSEDHIRKSDPARWMMMHETDQSTSNYVHCRLSPIKDAMTLKKLNESIGSKQDTGSIRNNRPFMGGNIQSTSNRFTTETSDQFTKPISNFKSDNFKCDSITQSGFTISNKYKYTMPIDSEAGAQ</sequence>
<dbReference type="VEuPathDB" id="FungiDB:BDEG_20368"/>
<dbReference type="OrthoDB" id="2135406at2759"/>